<keyword evidence="1" id="KW-1133">Transmembrane helix</keyword>
<protein>
    <recommendedName>
        <fullName evidence="4">Transmembrane protein</fullName>
    </recommendedName>
</protein>
<accession>A0A8D9HL43</accession>
<keyword evidence="1" id="KW-0472">Membrane</keyword>
<keyword evidence="1" id="KW-0812">Transmembrane</keyword>
<dbReference type="EMBL" id="LS974623">
    <property type="protein sequence ID" value="CAG7900902.1"/>
    <property type="molecule type" value="Genomic_DNA"/>
</dbReference>
<organism evidence="2 3">
    <name type="scientific">Brassica campestris</name>
    <name type="common">Field mustard</name>
    <dbReference type="NCBI Taxonomy" id="3711"/>
    <lineage>
        <taxon>Eukaryota</taxon>
        <taxon>Viridiplantae</taxon>
        <taxon>Streptophyta</taxon>
        <taxon>Embryophyta</taxon>
        <taxon>Tracheophyta</taxon>
        <taxon>Spermatophyta</taxon>
        <taxon>Magnoliopsida</taxon>
        <taxon>eudicotyledons</taxon>
        <taxon>Gunneridae</taxon>
        <taxon>Pentapetalae</taxon>
        <taxon>rosids</taxon>
        <taxon>malvids</taxon>
        <taxon>Brassicales</taxon>
        <taxon>Brassicaceae</taxon>
        <taxon>Brassiceae</taxon>
        <taxon>Brassica</taxon>
    </lineage>
</organism>
<dbReference type="AlphaFoldDB" id="A0A8D9HL43"/>
<feature type="transmembrane region" description="Helical" evidence="1">
    <location>
        <begin position="69"/>
        <end position="88"/>
    </location>
</feature>
<gene>
    <name evidence="2" type="ORF">BRAPAZ1V2_A07P05460.2</name>
</gene>
<evidence type="ECO:0000256" key="1">
    <source>
        <dbReference type="SAM" id="Phobius"/>
    </source>
</evidence>
<evidence type="ECO:0008006" key="4">
    <source>
        <dbReference type="Google" id="ProtNLM"/>
    </source>
</evidence>
<dbReference type="Gramene" id="A07p05460.2_BraZ1">
    <property type="protein sequence ID" value="A07p05460.2_BraZ1.CDS.1"/>
    <property type="gene ID" value="A07g05460.2_BraZ1"/>
</dbReference>
<reference evidence="2 3" key="1">
    <citation type="submission" date="2021-07" db="EMBL/GenBank/DDBJ databases">
        <authorList>
            <consortium name="Genoscope - CEA"/>
            <person name="William W."/>
        </authorList>
    </citation>
    <scope>NUCLEOTIDE SEQUENCE [LARGE SCALE GENOMIC DNA]</scope>
</reference>
<sequence length="108" mass="12867">MNQTVSVLRNEVGFEGSDSGEETVVKRETEEKWVKSGLGFRVRWRIRFSVALDILKSVELCFNFVRNGLGVFIQVWFMYFRFLSFNIFRSRFYFKILLMCKICFIPLV</sequence>
<evidence type="ECO:0000313" key="2">
    <source>
        <dbReference type="EMBL" id="CAG7900902.1"/>
    </source>
</evidence>
<proteinExistence type="predicted"/>
<dbReference type="Proteomes" id="UP000694005">
    <property type="component" value="Chromosome A07"/>
</dbReference>
<evidence type="ECO:0000313" key="3">
    <source>
        <dbReference type="Proteomes" id="UP000694005"/>
    </source>
</evidence>
<name>A0A8D9HL43_BRACM</name>